<dbReference type="EMBL" id="JAAIUW010000010">
    <property type="protein sequence ID" value="KAF7811778.1"/>
    <property type="molecule type" value="Genomic_DNA"/>
</dbReference>
<gene>
    <name evidence="1" type="ORF">G2W53_032754</name>
</gene>
<accession>A0A834SWG8</accession>
<dbReference type="AlphaFoldDB" id="A0A834SWG8"/>
<proteinExistence type="predicted"/>
<dbReference type="Proteomes" id="UP000634136">
    <property type="component" value="Unassembled WGS sequence"/>
</dbReference>
<sequence length="63" mass="7063">MRDKALELCEGNFEGEAFCRDVVHRNLPFLHDFDAPAPRGGGRGRVISLELPLTSKGKIWLLI</sequence>
<keyword evidence="2" id="KW-1185">Reference proteome</keyword>
<comment type="caution">
    <text evidence="1">The sequence shown here is derived from an EMBL/GenBank/DDBJ whole genome shotgun (WGS) entry which is preliminary data.</text>
</comment>
<evidence type="ECO:0000313" key="1">
    <source>
        <dbReference type="EMBL" id="KAF7811778.1"/>
    </source>
</evidence>
<protein>
    <submittedName>
        <fullName evidence="1">Uncharacterized protein</fullName>
    </submittedName>
</protein>
<organism evidence="1 2">
    <name type="scientific">Senna tora</name>
    <dbReference type="NCBI Taxonomy" id="362788"/>
    <lineage>
        <taxon>Eukaryota</taxon>
        <taxon>Viridiplantae</taxon>
        <taxon>Streptophyta</taxon>
        <taxon>Embryophyta</taxon>
        <taxon>Tracheophyta</taxon>
        <taxon>Spermatophyta</taxon>
        <taxon>Magnoliopsida</taxon>
        <taxon>eudicotyledons</taxon>
        <taxon>Gunneridae</taxon>
        <taxon>Pentapetalae</taxon>
        <taxon>rosids</taxon>
        <taxon>fabids</taxon>
        <taxon>Fabales</taxon>
        <taxon>Fabaceae</taxon>
        <taxon>Caesalpinioideae</taxon>
        <taxon>Cassia clade</taxon>
        <taxon>Senna</taxon>
    </lineage>
</organism>
<evidence type="ECO:0000313" key="2">
    <source>
        <dbReference type="Proteomes" id="UP000634136"/>
    </source>
</evidence>
<reference evidence="1" key="1">
    <citation type="submission" date="2020-09" db="EMBL/GenBank/DDBJ databases">
        <title>Genome-Enabled Discovery of Anthraquinone Biosynthesis in Senna tora.</title>
        <authorList>
            <person name="Kang S.-H."/>
            <person name="Pandey R.P."/>
            <person name="Lee C.-M."/>
            <person name="Sim J.-S."/>
            <person name="Jeong J.-T."/>
            <person name="Choi B.-S."/>
            <person name="Jung M."/>
            <person name="Ginzburg D."/>
            <person name="Zhao K."/>
            <person name="Won S.Y."/>
            <person name="Oh T.-J."/>
            <person name="Yu Y."/>
            <person name="Kim N.-H."/>
            <person name="Lee O.R."/>
            <person name="Lee T.-H."/>
            <person name="Bashyal P."/>
            <person name="Kim T.-S."/>
            <person name="Lee W.-H."/>
            <person name="Kawkins C."/>
            <person name="Kim C.-K."/>
            <person name="Kim J.S."/>
            <person name="Ahn B.O."/>
            <person name="Rhee S.Y."/>
            <person name="Sohng J.K."/>
        </authorList>
    </citation>
    <scope>NUCLEOTIDE SEQUENCE</scope>
    <source>
        <tissue evidence="1">Leaf</tissue>
    </source>
</reference>
<name>A0A834SWG8_9FABA</name>